<evidence type="ECO:0000313" key="1">
    <source>
        <dbReference type="EMBL" id="GAP33774.1"/>
    </source>
</evidence>
<dbReference type="EMBL" id="BBYR01000002">
    <property type="protein sequence ID" value="GAP33774.1"/>
    <property type="molecule type" value="Genomic_DNA"/>
</dbReference>
<gene>
    <name evidence="1" type="ORF">ISF6_1029</name>
</gene>
<dbReference type="RefSeq" id="WP_054017938.1">
    <property type="nucleotide sequence ID" value="NZ_BBYR01000002.1"/>
</dbReference>
<evidence type="ECO:0008006" key="3">
    <source>
        <dbReference type="Google" id="ProtNLM"/>
    </source>
</evidence>
<comment type="caution">
    <text evidence="1">The sequence shown here is derived from an EMBL/GenBank/DDBJ whole genome shotgun (WGS) entry which is preliminary data.</text>
</comment>
<reference evidence="2" key="1">
    <citation type="submission" date="2015-07" db="EMBL/GenBank/DDBJ databases">
        <title>Discovery of a poly(ethylene terephthalate assimilation.</title>
        <authorList>
            <person name="Yoshida S."/>
            <person name="Hiraga K."/>
            <person name="Takehana T."/>
            <person name="Taniguchi I."/>
            <person name="Yamaji H."/>
            <person name="Maeda Y."/>
            <person name="Toyohara K."/>
            <person name="Miyamoto K."/>
            <person name="Kimura Y."/>
            <person name="Oda K."/>
        </authorList>
    </citation>
    <scope>NUCLEOTIDE SEQUENCE [LARGE SCALE GENOMIC DNA]</scope>
    <source>
        <strain evidence="2">NBRC 110686 / TISTR 2288 / 201-F6</strain>
    </source>
</reference>
<dbReference type="Proteomes" id="UP000037660">
    <property type="component" value="Unassembled WGS sequence"/>
</dbReference>
<organism evidence="1 2">
    <name type="scientific">Piscinibacter sakaiensis</name>
    <name type="common">Ideonella sakaiensis</name>
    <dbReference type="NCBI Taxonomy" id="1547922"/>
    <lineage>
        <taxon>Bacteria</taxon>
        <taxon>Pseudomonadati</taxon>
        <taxon>Pseudomonadota</taxon>
        <taxon>Betaproteobacteria</taxon>
        <taxon>Burkholderiales</taxon>
        <taxon>Sphaerotilaceae</taxon>
        <taxon>Piscinibacter</taxon>
    </lineage>
</organism>
<evidence type="ECO:0000313" key="2">
    <source>
        <dbReference type="Proteomes" id="UP000037660"/>
    </source>
</evidence>
<dbReference type="AlphaFoldDB" id="A0A0K8NU39"/>
<name>A0A0K8NU39_PISS1</name>
<sequence>MAALDAPAWQPVDTLYLWWTGDPARPLPIGELGFVRASRGVSLRYPAGWLAAGFPLSEDLPLRDVSFLPPDKDTAVGAVDDARPDRWGERMIRLLGKPSRLPLMEYLYFGGTSASAPWA</sequence>
<dbReference type="OrthoDB" id="9805913at2"/>
<proteinExistence type="predicted"/>
<dbReference type="STRING" id="1547922.ISF6_1029"/>
<reference evidence="1 2" key="2">
    <citation type="journal article" date="2016" name="Science">
        <title>A bacterium that degrades and assimilates poly(ethylene terephthalate).</title>
        <authorList>
            <person name="Yoshida S."/>
            <person name="Hiraga K."/>
            <person name="Takehana T."/>
            <person name="Taniguchi I."/>
            <person name="Yamaji H."/>
            <person name="Maeda Y."/>
            <person name="Toyohara K."/>
            <person name="Miyamoto K."/>
            <person name="Kimura Y."/>
            <person name="Oda K."/>
        </authorList>
    </citation>
    <scope>NUCLEOTIDE SEQUENCE [LARGE SCALE GENOMIC DNA]</scope>
    <source>
        <strain evidence="2">NBRC 110686 / TISTR 2288 / 201-F6</strain>
    </source>
</reference>
<protein>
    <recommendedName>
        <fullName evidence="3">HipA N-terminal subdomain 1 domain-containing protein</fullName>
    </recommendedName>
</protein>
<accession>A0A0K8NU39</accession>
<keyword evidence="2" id="KW-1185">Reference proteome</keyword>